<dbReference type="InterPro" id="IPR023214">
    <property type="entry name" value="HAD_sf"/>
</dbReference>
<dbReference type="InterPro" id="IPR010023">
    <property type="entry name" value="KdsC_fam"/>
</dbReference>
<dbReference type="PANTHER" id="PTHR21485:SF3">
    <property type="entry name" value="N-ACYLNEURAMINATE CYTIDYLYLTRANSFERASE"/>
    <property type="match status" value="1"/>
</dbReference>
<name>A0A3D5QCM8_FLESI</name>
<feature type="binding site" evidence="7">
    <location>
        <position position="101"/>
    </location>
    <ligand>
        <name>Mg(2+)</name>
        <dbReference type="ChEBI" id="CHEBI:18420"/>
    </ligand>
</feature>
<feature type="binding site" evidence="7">
    <location>
        <position position="8"/>
    </location>
    <ligand>
        <name>Mg(2+)</name>
        <dbReference type="ChEBI" id="CHEBI:18420"/>
    </ligand>
</feature>
<dbReference type="GO" id="GO:0008781">
    <property type="term" value="F:N-acylneuraminate cytidylyltransferase activity"/>
    <property type="evidence" value="ECO:0007669"/>
    <property type="project" value="TreeGrafter"/>
</dbReference>
<dbReference type="NCBIfam" id="TIGR01670">
    <property type="entry name" value="KdsC-phosphatas"/>
    <property type="match status" value="1"/>
</dbReference>
<dbReference type="CDD" id="cd01630">
    <property type="entry name" value="HAD_KDO-like"/>
    <property type="match status" value="1"/>
</dbReference>
<dbReference type="SFLD" id="SFLDG01136">
    <property type="entry name" value="C1.6:_Phosphoserine_Phosphatas"/>
    <property type="match status" value="1"/>
</dbReference>
<dbReference type="Pfam" id="PF08282">
    <property type="entry name" value="Hydrolase_3"/>
    <property type="match status" value="1"/>
</dbReference>
<dbReference type="GO" id="GO:0046872">
    <property type="term" value="F:metal ion binding"/>
    <property type="evidence" value="ECO:0007669"/>
    <property type="project" value="UniProtKB-KW"/>
</dbReference>
<reference evidence="8 9" key="1">
    <citation type="journal article" date="2018" name="Nat. Biotechnol.">
        <title>A standardized bacterial taxonomy based on genome phylogeny substantially revises the tree of life.</title>
        <authorList>
            <person name="Parks D.H."/>
            <person name="Chuvochina M."/>
            <person name="Waite D.W."/>
            <person name="Rinke C."/>
            <person name="Skarshewski A."/>
            <person name="Chaumeil P.A."/>
            <person name="Hugenholtz P."/>
        </authorList>
    </citation>
    <scope>NUCLEOTIDE SEQUENCE [LARGE SCALE GENOMIC DNA]</scope>
    <source>
        <strain evidence="8">UBA8672</strain>
    </source>
</reference>
<comment type="cofactor">
    <cofactor evidence="1 7">
        <name>Mg(2+)</name>
        <dbReference type="ChEBI" id="CHEBI:18420"/>
    </cofactor>
</comment>
<evidence type="ECO:0000256" key="3">
    <source>
        <dbReference type="ARBA" id="ARBA00011881"/>
    </source>
</evidence>
<proteinExistence type="inferred from homology"/>
<evidence type="ECO:0000313" key="8">
    <source>
        <dbReference type="EMBL" id="HCW93591.1"/>
    </source>
</evidence>
<comment type="subunit">
    <text evidence="3">Homotetramer.</text>
</comment>
<dbReference type="SFLD" id="SFLDS00003">
    <property type="entry name" value="Haloacid_Dehalogenase"/>
    <property type="match status" value="1"/>
</dbReference>
<dbReference type="GO" id="GO:0019143">
    <property type="term" value="F:3-deoxy-manno-octulosonate-8-phosphatase activity"/>
    <property type="evidence" value="ECO:0007669"/>
    <property type="project" value="UniProtKB-EC"/>
</dbReference>
<dbReference type="InterPro" id="IPR050793">
    <property type="entry name" value="CMP-NeuNAc_synthase"/>
</dbReference>
<evidence type="ECO:0000256" key="2">
    <source>
        <dbReference type="ARBA" id="ARBA00005893"/>
    </source>
</evidence>
<evidence type="ECO:0000256" key="1">
    <source>
        <dbReference type="ARBA" id="ARBA00001946"/>
    </source>
</evidence>
<dbReference type="PANTHER" id="PTHR21485">
    <property type="entry name" value="HAD SUPERFAMILY MEMBERS CMAS AND KDSC"/>
    <property type="match status" value="1"/>
</dbReference>
<evidence type="ECO:0000256" key="6">
    <source>
        <dbReference type="ARBA" id="ARBA00022842"/>
    </source>
</evidence>
<comment type="similarity">
    <text evidence="2">Belongs to the KdsC family.</text>
</comment>
<organism evidence="8 9">
    <name type="scientific">Flexistipes sinusarabici</name>
    <dbReference type="NCBI Taxonomy" id="2352"/>
    <lineage>
        <taxon>Bacteria</taxon>
        <taxon>Pseudomonadati</taxon>
        <taxon>Deferribacterota</taxon>
        <taxon>Deferribacteres</taxon>
        <taxon>Deferribacterales</taxon>
        <taxon>Flexistipitaceae</taxon>
        <taxon>Flexistipes</taxon>
    </lineage>
</organism>
<protein>
    <submittedName>
        <fullName evidence="8">3-deoxy-D-manno-octulosonate 8-phosphate phosphatase</fullName>
        <ecNumber evidence="8">3.1.3.45</ecNumber>
    </submittedName>
</protein>
<gene>
    <name evidence="8" type="ORF">DHM44_07905</name>
</gene>
<evidence type="ECO:0000313" key="9">
    <source>
        <dbReference type="Proteomes" id="UP000262325"/>
    </source>
</evidence>
<dbReference type="EMBL" id="DPPF01000164">
    <property type="protein sequence ID" value="HCW93591.1"/>
    <property type="molecule type" value="Genomic_DNA"/>
</dbReference>
<comment type="caution">
    <text evidence="8">The sequence shown here is derived from an EMBL/GenBank/DDBJ whole genome shotgun (WGS) entry which is preliminary data.</text>
</comment>
<dbReference type="SFLD" id="SFLDG01138">
    <property type="entry name" value="C1.6.2:_Deoxy-d-mannose-octulo"/>
    <property type="match status" value="1"/>
</dbReference>
<dbReference type="AlphaFoldDB" id="A0A3D5QCM8"/>
<dbReference type="OMA" id="GMTLWQK"/>
<dbReference type="InterPro" id="IPR036412">
    <property type="entry name" value="HAD-like_sf"/>
</dbReference>
<keyword evidence="5 8" id="KW-0378">Hydrolase</keyword>
<evidence type="ECO:0000256" key="5">
    <source>
        <dbReference type="ARBA" id="ARBA00022801"/>
    </source>
</evidence>
<keyword evidence="6 7" id="KW-0460">Magnesium</keyword>
<evidence type="ECO:0000256" key="7">
    <source>
        <dbReference type="PIRSR" id="PIRSR006118-2"/>
    </source>
</evidence>
<feature type="binding site" evidence="7">
    <location>
        <position position="10"/>
    </location>
    <ligand>
        <name>substrate</name>
    </ligand>
</feature>
<accession>A0A3D5QCM8</accession>
<dbReference type="EC" id="3.1.3.45" evidence="8"/>
<dbReference type="PIRSF" id="PIRSF006118">
    <property type="entry name" value="KDO8-P_Ptase"/>
    <property type="match status" value="1"/>
</dbReference>
<evidence type="ECO:0000256" key="4">
    <source>
        <dbReference type="ARBA" id="ARBA00022723"/>
    </source>
</evidence>
<keyword evidence="4 7" id="KW-0479">Metal-binding</keyword>
<dbReference type="Gene3D" id="3.40.50.1000">
    <property type="entry name" value="HAD superfamily/HAD-like"/>
    <property type="match status" value="1"/>
</dbReference>
<dbReference type="Proteomes" id="UP000262325">
    <property type="component" value="Unassembled WGS sequence"/>
</dbReference>
<sequence length="164" mass="18258">MIKILIMDVDGVLSDGKIIYDETGKEIKNFDVKDGFGINMARKAGLQLCIISGRKSKVTEMRARELLIDDVYQGVEDKLDTFKKVMHIKNLLPEEAAFIGDDLNDIRLMNAVGFSAAVADASEETRKAAKIVLENKGGSGAVREFVEKILKLNGLWEKTLSLYY</sequence>
<dbReference type="SUPFAM" id="SSF56784">
    <property type="entry name" value="HAD-like"/>
    <property type="match status" value="1"/>
</dbReference>
<dbReference type="FunFam" id="3.40.50.1000:FF:000029">
    <property type="entry name" value="3-deoxy-D-manno-octulosonate 8-phosphate phosphatase KdsC"/>
    <property type="match status" value="1"/>
</dbReference>